<feature type="region of interest" description="Disordered" evidence="1">
    <location>
        <begin position="1"/>
        <end position="100"/>
    </location>
</feature>
<evidence type="ECO:0000256" key="1">
    <source>
        <dbReference type="SAM" id="MobiDB-lite"/>
    </source>
</evidence>
<feature type="compositionally biased region" description="Basic and acidic residues" evidence="1">
    <location>
        <begin position="89"/>
        <end position="100"/>
    </location>
</feature>
<dbReference type="EMBL" id="FLUV01001889">
    <property type="protein sequence ID" value="SBW25349.1"/>
    <property type="molecule type" value="Genomic_DNA"/>
</dbReference>
<gene>
    <name evidence="2" type="ORF">FDG2_4509</name>
</gene>
<accession>A0A1C3P6C2</accession>
<proteinExistence type="predicted"/>
<reference evidence="3" key="1">
    <citation type="submission" date="2016-02" db="EMBL/GenBank/DDBJ databases">
        <authorList>
            <person name="Wibberg D."/>
        </authorList>
    </citation>
    <scope>NUCLEOTIDE SEQUENCE [LARGE SCALE GENOMIC DNA]</scope>
</reference>
<keyword evidence="3" id="KW-1185">Reference proteome</keyword>
<protein>
    <submittedName>
        <fullName evidence="2">Uncharacterized protein</fullName>
    </submittedName>
</protein>
<name>A0A1C3P6C2_9ACTN</name>
<sequence length="100" mass="10518">MPGIEIEDANWLVPPLVRDGGSDDRATGTVGRRLGGVPDVCKRPRDIASDSEGGRQAQVDDGYAGQGGDVFSRANSGPVSYSGPVSFDQRTRRSVEEAAV</sequence>
<dbReference type="AlphaFoldDB" id="A0A1C3P6C2"/>
<organism evidence="2 3">
    <name type="scientific">Candidatus Protofrankia californiensis</name>
    <dbReference type="NCBI Taxonomy" id="1839754"/>
    <lineage>
        <taxon>Bacteria</taxon>
        <taxon>Bacillati</taxon>
        <taxon>Actinomycetota</taxon>
        <taxon>Actinomycetes</taxon>
        <taxon>Frankiales</taxon>
        <taxon>Frankiaceae</taxon>
        <taxon>Protofrankia</taxon>
    </lineage>
</organism>
<evidence type="ECO:0000313" key="2">
    <source>
        <dbReference type="EMBL" id="SBW25349.1"/>
    </source>
</evidence>
<evidence type="ECO:0000313" key="3">
    <source>
        <dbReference type="Proteomes" id="UP000199013"/>
    </source>
</evidence>
<dbReference type="Proteomes" id="UP000199013">
    <property type="component" value="Unassembled WGS sequence"/>
</dbReference>